<evidence type="ECO:0000313" key="2">
    <source>
        <dbReference type="Proteomes" id="UP000276133"/>
    </source>
</evidence>
<sequence length="197" mass="22102">MGEMKKSSKEVAKENLSFNWANVVAGNAHKNDKAAAMMATVATELRRKEERAQNMILAKKLALAIGVPEAKIKKARCITKKTPVRAVETAGSNIERVLFVVEMDSVSSKLDMLGNSKKLRNSEELKGVYINEDLTPSERIAHKKLREERDRRNNELTATATVNGRIVKVKECDDNKKRFWGIRNGELRLIVSVPDNV</sequence>
<name>A0A3M7RN53_BRAPC</name>
<evidence type="ECO:0000313" key="1">
    <source>
        <dbReference type="EMBL" id="RNA24986.1"/>
    </source>
</evidence>
<reference evidence="1 2" key="1">
    <citation type="journal article" date="2018" name="Sci. Rep.">
        <title>Genomic signatures of local adaptation to the degree of environmental predictability in rotifers.</title>
        <authorList>
            <person name="Franch-Gras L."/>
            <person name="Hahn C."/>
            <person name="Garcia-Roger E.M."/>
            <person name="Carmona M.J."/>
            <person name="Serra M."/>
            <person name="Gomez A."/>
        </authorList>
    </citation>
    <scope>NUCLEOTIDE SEQUENCE [LARGE SCALE GENOMIC DNA]</scope>
    <source>
        <strain evidence="1">HYR1</strain>
    </source>
</reference>
<gene>
    <name evidence="1" type="ORF">BpHYR1_046059</name>
</gene>
<keyword evidence="2" id="KW-1185">Reference proteome</keyword>
<accession>A0A3M7RN53</accession>
<protein>
    <submittedName>
        <fullName evidence="1">Uncharacterized protein</fullName>
    </submittedName>
</protein>
<dbReference type="Proteomes" id="UP000276133">
    <property type="component" value="Unassembled WGS sequence"/>
</dbReference>
<proteinExistence type="predicted"/>
<comment type="caution">
    <text evidence="1">The sequence shown here is derived from an EMBL/GenBank/DDBJ whole genome shotgun (WGS) entry which is preliminary data.</text>
</comment>
<dbReference type="AlphaFoldDB" id="A0A3M7RN53"/>
<organism evidence="1 2">
    <name type="scientific">Brachionus plicatilis</name>
    <name type="common">Marine rotifer</name>
    <name type="synonym">Brachionus muelleri</name>
    <dbReference type="NCBI Taxonomy" id="10195"/>
    <lineage>
        <taxon>Eukaryota</taxon>
        <taxon>Metazoa</taxon>
        <taxon>Spiralia</taxon>
        <taxon>Gnathifera</taxon>
        <taxon>Rotifera</taxon>
        <taxon>Eurotatoria</taxon>
        <taxon>Monogononta</taxon>
        <taxon>Pseudotrocha</taxon>
        <taxon>Ploima</taxon>
        <taxon>Brachionidae</taxon>
        <taxon>Brachionus</taxon>
    </lineage>
</organism>
<dbReference type="EMBL" id="REGN01003001">
    <property type="protein sequence ID" value="RNA24986.1"/>
    <property type="molecule type" value="Genomic_DNA"/>
</dbReference>